<dbReference type="AlphaFoldDB" id="A0A502HRR3"/>
<dbReference type="CDD" id="cd02440">
    <property type="entry name" value="AdoMet_MTases"/>
    <property type="match status" value="1"/>
</dbReference>
<evidence type="ECO:0000259" key="4">
    <source>
        <dbReference type="Pfam" id="PF08241"/>
    </source>
</evidence>
<dbReference type="RefSeq" id="WP_140668217.1">
    <property type="nucleotide sequence ID" value="NZ_RCZE01000006.1"/>
</dbReference>
<gene>
    <name evidence="5" type="ORF">EAH78_15025</name>
</gene>
<evidence type="ECO:0000256" key="3">
    <source>
        <dbReference type="ARBA" id="ARBA00022691"/>
    </source>
</evidence>
<dbReference type="PANTHER" id="PTHR43861">
    <property type="entry name" value="TRANS-ACONITATE 2-METHYLTRANSFERASE-RELATED"/>
    <property type="match status" value="1"/>
</dbReference>
<keyword evidence="3" id="KW-0949">S-adenosyl-L-methionine</keyword>
<dbReference type="GO" id="GO:0032259">
    <property type="term" value="P:methylation"/>
    <property type="evidence" value="ECO:0007669"/>
    <property type="project" value="UniProtKB-KW"/>
</dbReference>
<evidence type="ECO:0000313" key="6">
    <source>
        <dbReference type="Proteomes" id="UP000317933"/>
    </source>
</evidence>
<name>A0A502HRR3_9PSED</name>
<protein>
    <submittedName>
        <fullName evidence="5">Class I SAM-dependent methyltransferase</fullName>
    </submittedName>
</protein>
<dbReference type="Pfam" id="PF08241">
    <property type="entry name" value="Methyltransf_11"/>
    <property type="match status" value="1"/>
</dbReference>
<dbReference type="GO" id="GO:0008757">
    <property type="term" value="F:S-adenosylmethionine-dependent methyltransferase activity"/>
    <property type="evidence" value="ECO:0007669"/>
    <property type="project" value="InterPro"/>
</dbReference>
<evidence type="ECO:0000256" key="2">
    <source>
        <dbReference type="ARBA" id="ARBA00022679"/>
    </source>
</evidence>
<reference evidence="5 6" key="1">
    <citation type="journal article" date="2019" name="Environ. Microbiol.">
        <title>Species interactions and distinct microbial communities in high Arctic permafrost affected cryosols are associated with the CH4 and CO2 gas fluxes.</title>
        <authorList>
            <person name="Altshuler I."/>
            <person name="Hamel J."/>
            <person name="Turney S."/>
            <person name="Magnuson E."/>
            <person name="Levesque R."/>
            <person name="Greer C."/>
            <person name="Whyte L.G."/>
        </authorList>
    </citation>
    <scope>NUCLEOTIDE SEQUENCE [LARGE SCALE GENOMIC DNA]</scope>
    <source>
        <strain evidence="5 6">E3</strain>
    </source>
</reference>
<evidence type="ECO:0000256" key="1">
    <source>
        <dbReference type="ARBA" id="ARBA00022603"/>
    </source>
</evidence>
<sequence>MNALSDNSFNKSSFSKNYVEETRFGFWFLRSHTWQHHVLRVAINDLRHLFSEPPPSNAVLLDAGCGQGKSFQYLRQTFAPERLIGVDADPQSLTLSGEEAVRQGMSVELIGSDCATLAIPDASVDLLFCHQTFHHLVEQEQALAEFYRVLKPGGYLLFAESTEAYIDTWVIRWLFRHPMHVQKSAAGYLQMIRQQGFEFGAHNVSYPYLWWSRAKDFGLLERLGLRQPKPVGQREETLVNVVARKPLEGAV</sequence>
<dbReference type="EMBL" id="RCZE01000006">
    <property type="protein sequence ID" value="TPG77499.1"/>
    <property type="molecule type" value="Genomic_DNA"/>
</dbReference>
<proteinExistence type="predicted"/>
<dbReference type="Proteomes" id="UP000317933">
    <property type="component" value="Unassembled WGS sequence"/>
</dbReference>
<dbReference type="InterPro" id="IPR023576">
    <property type="entry name" value="UbiE/COQ5_MeTrFase_CS"/>
</dbReference>
<dbReference type="SUPFAM" id="SSF53335">
    <property type="entry name" value="S-adenosyl-L-methionine-dependent methyltransferases"/>
    <property type="match status" value="1"/>
</dbReference>
<dbReference type="Gene3D" id="3.40.50.150">
    <property type="entry name" value="Vaccinia Virus protein VP39"/>
    <property type="match status" value="1"/>
</dbReference>
<keyword evidence="2 5" id="KW-0808">Transferase</keyword>
<feature type="domain" description="Methyltransferase type 11" evidence="4">
    <location>
        <begin position="61"/>
        <end position="158"/>
    </location>
</feature>
<comment type="caution">
    <text evidence="5">The sequence shown here is derived from an EMBL/GenBank/DDBJ whole genome shotgun (WGS) entry which is preliminary data.</text>
</comment>
<dbReference type="PROSITE" id="PS01184">
    <property type="entry name" value="UBIE_2"/>
    <property type="match status" value="1"/>
</dbReference>
<dbReference type="InterPro" id="IPR029063">
    <property type="entry name" value="SAM-dependent_MTases_sf"/>
</dbReference>
<accession>A0A502HRR3</accession>
<dbReference type="InterPro" id="IPR013216">
    <property type="entry name" value="Methyltransf_11"/>
</dbReference>
<evidence type="ECO:0000313" key="5">
    <source>
        <dbReference type="EMBL" id="TPG77499.1"/>
    </source>
</evidence>
<keyword evidence="1 5" id="KW-0489">Methyltransferase</keyword>
<organism evidence="5 6">
    <name type="scientific">Pseudomonas arsenicoxydans</name>
    <dbReference type="NCBI Taxonomy" id="702115"/>
    <lineage>
        <taxon>Bacteria</taxon>
        <taxon>Pseudomonadati</taxon>
        <taxon>Pseudomonadota</taxon>
        <taxon>Gammaproteobacteria</taxon>
        <taxon>Pseudomonadales</taxon>
        <taxon>Pseudomonadaceae</taxon>
        <taxon>Pseudomonas</taxon>
    </lineage>
</organism>